<sequence length="694" mass="75365">MSLSNTVTLTQQDNIGFIEVYNAPVNALSQSVRAGILAGIEWANSRADIDAIVIGCKGSTFIAGADIKEFGQPPIAPSLPTVLSAIRNSKKPVTAALHGTVLGGGFELALSCHYRIAMIGTNVGLPEVKLGLIPGAGGTQLLPRYIGLENALSMITSGNMASTDTMPDLVDMQIDEGTSGLKNAEKPEHAPIVNRAAISFAAGTASDPFLPPQHRRVPPSIKDVSFDEWRSKLAKKAKGQFAPQRAIDAIEAATLRPFDEAIKLERRFFLACRDSEQSASMRYAFFAEKQSAAAYKPSTISSNISSISVIGAGTMGIGIAIAFIDAGFNVTLVDTTEEQCSLGLKKIREHYEKMHEKGRISIAEKQQALSLMSSTYDYGKLADIDLVVEAAFEKMSVKKMIFSSLDAVCKPSTIFATNTSYLDINDIASSTTRPELVIGMHFFSPANIMKLVEVVKAKSTSEDAVNAVMNIAKQLRKVPVCVGVGFGFVGNRMYAAYGREANMLLLEGASPEQIDSAMEAWGMAMGPLTVNDMSGIDIAYKARREYPPIYNDPAYFRAADVMVEHGRLGRKTGAGFYRYENGKRLADPTTLTLVAAEAQKLGIEARQISDEDIQKRLVLALVNEGANLLEKGIARNVEDIDAIWLNGYGFPRFRGGPMYYAKSVGTKLIIENISYFHLSENKPWWEPSAYLNKM</sequence>
<evidence type="ECO:0000256" key="3">
    <source>
        <dbReference type="ARBA" id="ARBA00011245"/>
    </source>
</evidence>
<evidence type="ECO:0000313" key="17">
    <source>
        <dbReference type="Proteomes" id="UP000182692"/>
    </source>
</evidence>
<comment type="subcellular location">
    <subcellularLocation>
        <location evidence="1">Peroxisome</location>
    </subcellularLocation>
</comment>
<dbReference type="Gene3D" id="3.40.50.720">
    <property type="entry name" value="NAD(P)-binding Rossmann-like Domain"/>
    <property type="match status" value="1"/>
</dbReference>
<dbReference type="GO" id="GO:0004300">
    <property type="term" value="F:enoyl-CoA hydratase activity"/>
    <property type="evidence" value="ECO:0007669"/>
    <property type="project" value="UniProtKB-ARBA"/>
</dbReference>
<comment type="pathway">
    <text evidence="2">Lipid metabolism; fatty acid beta-oxidation.</text>
</comment>
<dbReference type="SUPFAM" id="SSF51735">
    <property type="entry name" value="NAD(P)-binding Rossmann-fold domains"/>
    <property type="match status" value="1"/>
</dbReference>
<evidence type="ECO:0000259" key="14">
    <source>
        <dbReference type="Pfam" id="PF00725"/>
    </source>
</evidence>
<dbReference type="FunFam" id="3.40.50.720:FF:000009">
    <property type="entry name" value="Fatty oxidation complex, alpha subunit"/>
    <property type="match status" value="1"/>
</dbReference>
<feature type="domain" description="3-hydroxyacyl-CoA dehydrogenase NAD binding" evidence="15">
    <location>
        <begin position="307"/>
        <end position="482"/>
    </location>
</feature>
<comment type="catalytic activity">
    <reaction evidence="13">
        <text>a (3S)-3-hydroxyacyl-CoA + NAD(+) = a 3-oxoacyl-CoA + NADH + H(+)</text>
        <dbReference type="Rhea" id="RHEA:22432"/>
        <dbReference type="ChEBI" id="CHEBI:15378"/>
        <dbReference type="ChEBI" id="CHEBI:57318"/>
        <dbReference type="ChEBI" id="CHEBI:57540"/>
        <dbReference type="ChEBI" id="CHEBI:57945"/>
        <dbReference type="ChEBI" id="CHEBI:90726"/>
        <dbReference type="EC" id="1.1.1.35"/>
    </reaction>
</comment>
<dbReference type="GO" id="GO:0070403">
    <property type="term" value="F:NAD+ binding"/>
    <property type="evidence" value="ECO:0007669"/>
    <property type="project" value="InterPro"/>
</dbReference>
<dbReference type="InterPro" id="IPR001753">
    <property type="entry name" value="Enoyl-CoA_hydra/iso"/>
</dbReference>
<evidence type="ECO:0000256" key="4">
    <source>
        <dbReference type="ARBA" id="ARBA00022832"/>
    </source>
</evidence>
<dbReference type="AlphaFoldDB" id="A0A1I5UFC9"/>
<evidence type="ECO:0000256" key="9">
    <source>
        <dbReference type="ARBA" id="ARBA00023140"/>
    </source>
</evidence>
<comment type="subunit">
    <text evidence="3">Monomer.</text>
</comment>
<dbReference type="InterPro" id="IPR036291">
    <property type="entry name" value="NAD(P)-bd_dom_sf"/>
</dbReference>
<dbReference type="CDD" id="cd06558">
    <property type="entry name" value="crotonase-like"/>
    <property type="match status" value="1"/>
</dbReference>
<dbReference type="Proteomes" id="UP000182692">
    <property type="component" value="Unassembled WGS sequence"/>
</dbReference>
<dbReference type="Gene3D" id="1.10.1040.50">
    <property type="match status" value="1"/>
</dbReference>
<dbReference type="SUPFAM" id="SSF52096">
    <property type="entry name" value="ClpP/crotonase"/>
    <property type="match status" value="1"/>
</dbReference>
<dbReference type="GO" id="GO:0006635">
    <property type="term" value="P:fatty acid beta-oxidation"/>
    <property type="evidence" value="ECO:0007669"/>
    <property type="project" value="UniProtKB-UniPathway"/>
</dbReference>
<evidence type="ECO:0000256" key="12">
    <source>
        <dbReference type="ARBA" id="ARBA00023268"/>
    </source>
</evidence>
<dbReference type="InterPro" id="IPR008927">
    <property type="entry name" value="6-PGluconate_DH-like_C_sf"/>
</dbReference>
<evidence type="ECO:0000256" key="7">
    <source>
        <dbReference type="ARBA" id="ARBA00023027"/>
    </source>
</evidence>
<reference evidence="16 17" key="1">
    <citation type="submission" date="2016-10" db="EMBL/GenBank/DDBJ databases">
        <authorList>
            <person name="de Groot N.N."/>
        </authorList>
    </citation>
    <scope>NUCLEOTIDE SEQUENCE [LARGE SCALE GENOMIC DNA]</scope>
    <source>
        <strain evidence="16 17">DSM 15893</strain>
    </source>
</reference>
<evidence type="ECO:0000256" key="11">
    <source>
        <dbReference type="ARBA" id="ARBA00023239"/>
    </source>
</evidence>
<keyword evidence="4" id="KW-0276">Fatty acid metabolism</keyword>
<keyword evidence="9" id="KW-0576">Peroxisome</keyword>
<keyword evidence="7" id="KW-0520">NAD</keyword>
<dbReference type="Gene3D" id="3.90.226.10">
    <property type="entry name" value="2-enoyl-CoA Hydratase, Chain A, domain 1"/>
    <property type="match status" value="1"/>
</dbReference>
<keyword evidence="6" id="KW-0560">Oxidoreductase</keyword>
<evidence type="ECO:0000259" key="15">
    <source>
        <dbReference type="Pfam" id="PF02737"/>
    </source>
</evidence>
<dbReference type="PANTHER" id="PTHR23309:SF49">
    <property type="entry name" value="PEROXISOMAL BIFUNCTIONAL ENZYME"/>
    <property type="match status" value="1"/>
</dbReference>
<dbReference type="RefSeq" id="WP_017013040.1">
    <property type="nucleotide sequence ID" value="NZ_FOWR01000031.1"/>
</dbReference>
<proteinExistence type="predicted"/>
<dbReference type="Pfam" id="PF00378">
    <property type="entry name" value="ECH_1"/>
    <property type="match status" value="1"/>
</dbReference>
<dbReference type="EMBL" id="FOWR01000031">
    <property type="protein sequence ID" value="SFP93965.1"/>
    <property type="molecule type" value="Genomic_DNA"/>
</dbReference>
<keyword evidence="5" id="KW-0442">Lipid degradation</keyword>
<dbReference type="InterPro" id="IPR029045">
    <property type="entry name" value="ClpP/crotonase-like_dom_sf"/>
</dbReference>
<keyword evidence="11" id="KW-0456">Lyase</keyword>
<protein>
    <submittedName>
        <fullName evidence="16">3-hydroxyacyl-CoA dehydrogenase</fullName>
    </submittedName>
</protein>
<keyword evidence="10" id="KW-0413">Isomerase</keyword>
<dbReference type="STRING" id="1121869.SAMN03084138_03582"/>
<dbReference type="OrthoDB" id="5389341at2"/>
<evidence type="ECO:0000256" key="1">
    <source>
        <dbReference type="ARBA" id="ARBA00004275"/>
    </source>
</evidence>
<dbReference type="SUPFAM" id="SSF48179">
    <property type="entry name" value="6-phosphogluconate dehydrogenase C-terminal domain-like"/>
    <property type="match status" value="2"/>
</dbReference>
<dbReference type="InterPro" id="IPR006176">
    <property type="entry name" value="3-OHacyl-CoA_DH_NAD-bd"/>
</dbReference>
<dbReference type="GO" id="GO:0016853">
    <property type="term" value="F:isomerase activity"/>
    <property type="evidence" value="ECO:0007669"/>
    <property type="project" value="UniProtKB-KW"/>
</dbReference>
<feature type="domain" description="3-hydroxyacyl-CoA dehydrogenase C-terminal" evidence="14">
    <location>
        <begin position="487"/>
        <end position="579"/>
    </location>
</feature>
<evidence type="ECO:0000256" key="6">
    <source>
        <dbReference type="ARBA" id="ARBA00023002"/>
    </source>
</evidence>
<evidence type="ECO:0000256" key="8">
    <source>
        <dbReference type="ARBA" id="ARBA00023098"/>
    </source>
</evidence>
<accession>A0A1I5UFC9</accession>
<evidence type="ECO:0000256" key="5">
    <source>
        <dbReference type="ARBA" id="ARBA00022963"/>
    </source>
</evidence>
<gene>
    <name evidence="16" type="ORF">SAMN03084138_03582</name>
</gene>
<evidence type="ECO:0000256" key="2">
    <source>
        <dbReference type="ARBA" id="ARBA00005005"/>
    </source>
</evidence>
<dbReference type="UniPathway" id="UPA00659"/>
<dbReference type="Pfam" id="PF02737">
    <property type="entry name" value="3HCDH_N"/>
    <property type="match status" value="1"/>
</dbReference>
<evidence type="ECO:0000313" key="16">
    <source>
        <dbReference type="EMBL" id="SFP93965.1"/>
    </source>
</evidence>
<keyword evidence="8" id="KW-0443">Lipid metabolism</keyword>
<dbReference type="Pfam" id="PF00725">
    <property type="entry name" value="3HCDH"/>
    <property type="match status" value="1"/>
</dbReference>
<dbReference type="GO" id="GO:0003857">
    <property type="term" value="F:(3S)-3-hydroxyacyl-CoA dehydrogenase (NAD+) activity"/>
    <property type="evidence" value="ECO:0007669"/>
    <property type="project" value="UniProtKB-EC"/>
</dbReference>
<evidence type="ECO:0000256" key="10">
    <source>
        <dbReference type="ARBA" id="ARBA00023235"/>
    </source>
</evidence>
<dbReference type="PANTHER" id="PTHR23309">
    <property type="entry name" value="3-HYDROXYACYL-COA DEHYROGENASE"/>
    <property type="match status" value="1"/>
</dbReference>
<dbReference type="FunFam" id="1.10.1040.50:FF:000006">
    <property type="entry name" value="Peroxisomal bifunctional enzyme"/>
    <property type="match status" value="1"/>
</dbReference>
<dbReference type="InterPro" id="IPR006108">
    <property type="entry name" value="3HC_DH_C"/>
</dbReference>
<evidence type="ECO:0000256" key="13">
    <source>
        <dbReference type="ARBA" id="ARBA00049556"/>
    </source>
</evidence>
<keyword evidence="12" id="KW-0511">Multifunctional enzyme</keyword>
<organism evidence="16 17">
    <name type="scientific">Enterovibrio norvegicus DSM 15893</name>
    <dbReference type="NCBI Taxonomy" id="1121869"/>
    <lineage>
        <taxon>Bacteria</taxon>
        <taxon>Pseudomonadati</taxon>
        <taxon>Pseudomonadota</taxon>
        <taxon>Gammaproteobacteria</taxon>
        <taxon>Vibrionales</taxon>
        <taxon>Vibrionaceae</taxon>
        <taxon>Enterovibrio</taxon>
    </lineage>
</organism>
<dbReference type="GeneID" id="35874132"/>
<name>A0A1I5UFC9_9GAMM</name>